<keyword evidence="5" id="KW-1185">Reference proteome</keyword>
<gene>
    <name evidence="4" type="ORF">NO2_0158</name>
</gene>
<keyword evidence="2" id="KW-0808">Transferase</keyword>
<dbReference type="SUPFAM" id="SSF53448">
    <property type="entry name" value="Nucleotide-diphospho-sugar transferases"/>
    <property type="match status" value="1"/>
</dbReference>
<evidence type="ECO:0000256" key="1">
    <source>
        <dbReference type="ARBA" id="ARBA00022676"/>
    </source>
</evidence>
<evidence type="ECO:0000256" key="2">
    <source>
        <dbReference type="ARBA" id="ARBA00022679"/>
    </source>
</evidence>
<evidence type="ECO:0000313" key="5">
    <source>
        <dbReference type="Proteomes" id="UP000275925"/>
    </source>
</evidence>
<dbReference type="Pfam" id="PF00535">
    <property type="entry name" value="Glycos_transf_2"/>
    <property type="match status" value="1"/>
</dbReference>
<evidence type="ECO:0000259" key="3">
    <source>
        <dbReference type="Pfam" id="PF00535"/>
    </source>
</evidence>
<organism evidence="4 5">
    <name type="scientific">Candidatus Termititenax persephonae</name>
    <dbReference type="NCBI Taxonomy" id="2218525"/>
    <lineage>
        <taxon>Bacteria</taxon>
        <taxon>Bacillati</taxon>
        <taxon>Candidatus Margulisiibacteriota</taxon>
        <taxon>Candidatus Termititenacia</taxon>
        <taxon>Candidatus Termititenacales</taxon>
        <taxon>Candidatus Termititenacaceae</taxon>
        <taxon>Candidatus Termititenax</taxon>
    </lineage>
</organism>
<protein>
    <submittedName>
        <fullName evidence="4">Beta-1,3-N-acetylglucosaminyltransferase</fullName>
    </submittedName>
</protein>
<reference evidence="4 5" key="1">
    <citation type="journal article" date="2019" name="ISME J.">
        <title>Genome analyses of uncultured TG2/ZB3 bacteria in 'Margulisbacteria' specifically attached to ectosymbiotic spirochetes of protists in the termite gut.</title>
        <authorList>
            <person name="Utami Y.D."/>
            <person name="Kuwahara H."/>
            <person name="Igai K."/>
            <person name="Murakami T."/>
            <person name="Sugaya K."/>
            <person name="Morikawa T."/>
            <person name="Nagura Y."/>
            <person name="Yuki M."/>
            <person name="Deevong P."/>
            <person name="Inoue T."/>
            <person name="Kihara K."/>
            <person name="Lo N."/>
            <person name="Yamada A."/>
            <person name="Ohkuma M."/>
            <person name="Hongoh Y."/>
        </authorList>
    </citation>
    <scope>NUCLEOTIDE SEQUENCE [LARGE SCALE GENOMIC DNA]</scope>
    <source>
        <strain evidence="4">NkOx7-02</strain>
    </source>
</reference>
<evidence type="ECO:0000313" key="4">
    <source>
        <dbReference type="EMBL" id="GBR75486.1"/>
    </source>
</evidence>
<dbReference type="GO" id="GO:0016757">
    <property type="term" value="F:glycosyltransferase activity"/>
    <property type="evidence" value="ECO:0007669"/>
    <property type="project" value="UniProtKB-KW"/>
</dbReference>
<dbReference type="EMBL" id="BGZO01000003">
    <property type="protein sequence ID" value="GBR75486.1"/>
    <property type="molecule type" value="Genomic_DNA"/>
</dbReference>
<dbReference type="CDD" id="cd00761">
    <property type="entry name" value="Glyco_tranf_GTA_type"/>
    <property type="match status" value="1"/>
</dbReference>
<accession>A0A388TEL4</accession>
<dbReference type="InterPro" id="IPR029044">
    <property type="entry name" value="Nucleotide-diphossugar_trans"/>
</dbReference>
<dbReference type="AlphaFoldDB" id="A0A388TEL4"/>
<keyword evidence="1" id="KW-0328">Glycosyltransferase</keyword>
<feature type="domain" description="Glycosyltransferase 2-like" evidence="3">
    <location>
        <begin position="2"/>
        <end position="111"/>
    </location>
</feature>
<dbReference type="PANTHER" id="PTHR22916:SF51">
    <property type="entry name" value="GLYCOSYLTRANSFERASE EPSH-RELATED"/>
    <property type="match status" value="1"/>
</dbReference>
<dbReference type="Gene3D" id="3.90.550.10">
    <property type="entry name" value="Spore Coat Polysaccharide Biosynthesis Protein SpsA, Chain A"/>
    <property type="match status" value="1"/>
</dbReference>
<sequence>MVNDGSTDGTERIAKHYVDLDKRVKVFSQENSGQSAARNASMAQATGDYLHFVDADDYLLAMDYYEKLLWYAMHIDADLVGGNVVCENNFSLQTQIGHSQAIIGVNFREKLYTHRPLIKKKLLDKHNIVWDTTFKIGYREDMFFYLQCYYYADKSVCLPDVFYFYRENKKSVTRIQRDKATMDYLQKSNQYYTEKMFEFSREHGIYDDVYNYYVPIPLPQKSLRKRYIYKFWKILLITKEVIGDTIRYYLFGKIPLLTCTRKMF</sequence>
<dbReference type="InterPro" id="IPR001173">
    <property type="entry name" value="Glyco_trans_2-like"/>
</dbReference>
<proteinExistence type="predicted"/>
<dbReference type="Proteomes" id="UP000275925">
    <property type="component" value="Unassembled WGS sequence"/>
</dbReference>
<comment type="caution">
    <text evidence="4">The sequence shown here is derived from an EMBL/GenBank/DDBJ whole genome shotgun (WGS) entry which is preliminary data.</text>
</comment>
<name>A0A388TEL4_9BACT</name>
<dbReference type="PANTHER" id="PTHR22916">
    <property type="entry name" value="GLYCOSYLTRANSFERASE"/>
    <property type="match status" value="1"/>
</dbReference>